<organism evidence="1 2">
    <name type="scientific">Pleionea litopenaei</name>
    <dbReference type="NCBI Taxonomy" id="3070815"/>
    <lineage>
        <taxon>Bacteria</taxon>
        <taxon>Pseudomonadati</taxon>
        <taxon>Pseudomonadota</taxon>
        <taxon>Gammaproteobacteria</taxon>
        <taxon>Oceanospirillales</taxon>
        <taxon>Pleioneaceae</taxon>
        <taxon>Pleionea</taxon>
    </lineage>
</organism>
<gene>
    <name evidence="1" type="ORF">Q9312_03310</name>
</gene>
<proteinExistence type="predicted"/>
<accession>A0AA51X7J9</accession>
<evidence type="ECO:0000313" key="2">
    <source>
        <dbReference type="Proteomes" id="UP001239782"/>
    </source>
</evidence>
<protein>
    <submittedName>
        <fullName evidence="1">Uncharacterized protein</fullName>
    </submittedName>
</protein>
<dbReference type="EMBL" id="CP133548">
    <property type="protein sequence ID" value="WMS87956.1"/>
    <property type="molecule type" value="Genomic_DNA"/>
</dbReference>
<dbReference type="AlphaFoldDB" id="A0AA51X7J9"/>
<name>A0AA51X7J9_9GAMM</name>
<sequence>MMYQQIPALFYSLKPRFEKTESVRITQSQFEQLKELVTDYCYTHDAPRLKGLVKRVQRRIEQHAEHHLWHTEFDYISDHLIGAMKENGYCRMEDDLNSVVSVLNRNSERASARNSGRSRHNDSMMFSQSVRNIFDKWLHRSP</sequence>
<reference evidence="1 2" key="1">
    <citation type="submission" date="2023-08" db="EMBL/GenBank/DDBJ databases">
        <title>Pleionea litopenaei sp. nov., isolated from stomach of juvenile Litopenaeus vannamei.</title>
        <authorList>
            <person name="Rho A.M."/>
            <person name="Hwang C.Y."/>
        </authorList>
    </citation>
    <scope>NUCLEOTIDE SEQUENCE [LARGE SCALE GENOMIC DNA]</scope>
    <source>
        <strain evidence="1 2">HL-JVS1</strain>
    </source>
</reference>
<dbReference type="Proteomes" id="UP001239782">
    <property type="component" value="Chromosome"/>
</dbReference>
<dbReference type="KEGG" id="plei:Q9312_03310"/>
<evidence type="ECO:0000313" key="1">
    <source>
        <dbReference type="EMBL" id="WMS87956.1"/>
    </source>
</evidence>
<keyword evidence="2" id="KW-1185">Reference proteome</keyword>
<dbReference type="RefSeq" id="WP_309203123.1">
    <property type="nucleotide sequence ID" value="NZ_CP133548.1"/>
</dbReference>